<dbReference type="EMBL" id="MU004190">
    <property type="protein sequence ID" value="KAF2494968.1"/>
    <property type="molecule type" value="Genomic_DNA"/>
</dbReference>
<evidence type="ECO:0000313" key="3">
    <source>
        <dbReference type="Proteomes" id="UP000799750"/>
    </source>
</evidence>
<accession>A0A6A6QR45</accession>
<feature type="region of interest" description="Disordered" evidence="1">
    <location>
        <begin position="761"/>
        <end position="900"/>
    </location>
</feature>
<organism evidence="2 3">
    <name type="scientific">Lophium mytilinum</name>
    <dbReference type="NCBI Taxonomy" id="390894"/>
    <lineage>
        <taxon>Eukaryota</taxon>
        <taxon>Fungi</taxon>
        <taxon>Dikarya</taxon>
        <taxon>Ascomycota</taxon>
        <taxon>Pezizomycotina</taxon>
        <taxon>Dothideomycetes</taxon>
        <taxon>Pleosporomycetidae</taxon>
        <taxon>Mytilinidiales</taxon>
        <taxon>Mytilinidiaceae</taxon>
        <taxon>Lophium</taxon>
    </lineage>
</organism>
<dbReference type="OrthoDB" id="1577640at2759"/>
<feature type="compositionally biased region" description="Polar residues" evidence="1">
    <location>
        <begin position="794"/>
        <end position="828"/>
    </location>
</feature>
<dbReference type="AlphaFoldDB" id="A0A6A6QR45"/>
<gene>
    <name evidence="2" type="ORF">BU16DRAFT_462498</name>
</gene>
<evidence type="ECO:0000313" key="2">
    <source>
        <dbReference type="EMBL" id="KAF2494968.1"/>
    </source>
</evidence>
<name>A0A6A6QR45_9PEZI</name>
<evidence type="ECO:0000256" key="1">
    <source>
        <dbReference type="SAM" id="MobiDB-lite"/>
    </source>
</evidence>
<keyword evidence="3" id="KW-1185">Reference proteome</keyword>
<protein>
    <submittedName>
        <fullName evidence="2">Uncharacterized protein</fullName>
    </submittedName>
</protein>
<reference evidence="2" key="1">
    <citation type="journal article" date="2020" name="Stud. Mycol.">
        <title>101 Dothideomycetes genomes: a test case for predicting lifestyles and emergence of pathogens.</title>
        <authorList>
            <person name="Haridas S."/>
            <person name="Albert R."/>
            <person name="Binder M."/>
            <person name="Bloem J."/>
            <person name="Labutti K."/>
            <person name="Salamov A."/>
            <person name="Andreopoulos B."/>
            <person name="Baker S."/>
            <person name="Barry K."/>
            <person name="Bills G."/>
            <person name="Bluhm B."/>
            <person name="Cannon C."/>
            <person name="Castanera R."/>
            <person name="Culley D."/>
            <person name="Daum C."/>
            <person name="Ezra D."/>
            <person name="Gonzalez J."/>
            <person name="Henrissat B."/>
            <person name="Kuo A."/>
            <person name="Liang C."/>
            <person name="Lipzen A."/>
            <person name="Lutzoni F."/>
            <person name="Magnuson J."/>
            <person name="Mondo S."/>
            <person name="Nolan M."/>
            <person name="Ohm R."/>
            <person name="Pangilinan J."/>
            <person name="Park H.-J."/>
            <person name="Ramirez L."/>
            <person name="Alfaro M."/>
            <person name="Sun H."/>
            <person name="Tritt A."/>
            <person name="Yoshinaga Y."/>
            <person name="Zwiers L.-H."/>
            <person name="Turgeon B."/>
            <person name="Goodwin S."/>
            <person name="Spatafora J."/>
            <person name="Crous P."/>
            <person name="Grigoriev I."/>
        </authorList>
    </citation>
    <scope>NUCLEOTIDE SEQUENCE</scope>
    <source>
        <strain evidence="2">CBS 269.34</strain>
    </source>
</reference>
<sequence length="900" mass="101036">MGTSRSEKDDDEAMPASDQYRDLLRETSAYKWLVATLRREATLSRGTPDLMEAIREEIFSALPSAPKVSRRQPSQPYKATFELDWDPWEFVKEQQYSETIEKALENAVTLTGCPNDAQALTTKAYLRQTWPATGSQVMQLVKDLVQKPKGHVVNTTLPDGTEIGIGASQSEIPRRKVIVKAVGVADSVTEIAQQFAWLGAALRSSSFDSGVAVCSPFVQNTRVGSTTAQFQSRLVELSCNIDFPIQLLANEEALPGQCWHGMFRNPVMVQGFPISTKHAHELGLEMPLNMIAKLTAADYANEFDSRVFIKGYSAMLVATRVAKDLMIWHYLYNRSGKWISYLDNHIPKSDDISLLQLDSSRHVVGWSSDCSYYAGAKDAQYSIDGTGLRKPRPGGLLEKLNVSGGKWLSVGMSIAVGVRDVPSHLPRNGYIPSLKLLHTKYVVLWDEAVKKGWLVNGTSALLHLVRASLDISATDSFASRFLFDPSKMHNASEYNPRSAIEVLINEENMRLPIYPGEIEASEEEEKKQRGHEIEESTTLKSKKNSYLFVDLVKEHYNILFHIIEHQTRAAGENGIKIKVRVRKHLEGWDFLDVAKGRDFHPRVATLNALGYGWVDFVRSIGAVTLLGRGFGDIIKPTEFPGMCPRWNSLPPARYYLAASVVDLKEIMSEFGSKWLDPPEPVHGLVWHCPGDVVATCQCSGGRFRRLFKNHNDPVQVFYPRKWHQSLCLGEPGRLADAGAVVFGHNIGWKYRWKEDGNDDLEECHDPVDLPEDEDQEWPTLVDSSAESSVLADKQSVSSGVSQNYKNSERTTATSFSTGSDTHSPQLLTRKNYKVSHSSIRRPAQAQSLGDNRSRRPAHVQSLGQIEPRRQAEEQNLGHNIPRQLRHENRRLRDRYVGEEQ</sequence>
<feature type="compositionally biased region" description="Acidic residues" evidence="1">
    <location>
        <begin position="761"/>
        <end position="776"/>
    </location>
</feature>
<proteinExistence type="predicted"/>
<dbReference type="Proteomes" id="UP000799750">
    <property type="component" value="Unassembled WGS sequence"/>
</dbReference>